<dbReference type="KEGG" id="paro:CUV01_18060"/>
<feature type="signal peptide" evidence="1">
    <location>
        <begin position="1"/>
        <end position="18"/>
    </location>
</feature>
<keyword evidence="3" id="KW-1185">Reference proteome</keyword>
<evidence type="ECO:0000313" key="3">
    <source>
        <dbReference type="Proteomes" id="UP000233742"/>
    </source>
</evidence>
<name>A0A2K9ETD4_9RHOB</name>
<feature type="chain" id="PRO_5014823815" description="Lipoprotein" evidence="1">
    <location>
        <begin position="19"/>
        <end position="117"/>
    </location>
</feature>
<evidence type="ECO:0008006" key="4">
    <source>
        <dbReference type="Google" id="ProtNLM"/>
    </source>
</evidence>
<organism evidence="2 3">
    <name type="scientific">Paracoccus tegillarcae</name>
    <dbReference type="NCBI Taxonomy" id="1529068"/>
    <lineage>
        <taxon>Bacteria</taxon>
        <taxon>Pseudomonadati</taxon>
        <taxon>Pseudomonadota</taxon>
        <taxon>Alphaproteobacteria</taxon>
        <taxon>Rhodobacterales</taxon>
        <taxon>Paracoccaceae</taxon>
        <taxon>Paracoccus</taxon>
    </lineage>
</organism>
<dbReference type="OrthoDB" id="7778851at2"/>
<dbReference type="AlphaFoldDB" id="A0A2K9ETD4"/>
<dbReference type="RefSeq" id="WP_101461685.1">
    <property type="nucleotide sequence ID" value="NZ_CP025408.1"/>
</dbReference>
<accession>A0A2K9ETD4</accession>
<protein>
    <recommendedName>
        <fullName evidence="4">Lipoprotein</fullName>
    </recommendedName>
</protein>
<gene>
    <name evidence="2" type="ORF">CUV01_18060</name>
</gene>
<proteinExistence type="predicted"/>
<evidence type="ECO:0000313" key="2">
    <source>
        <dbReference type="EMBL" id="AUH35025.1"/>
    </source>
</evidence>
<sequence>MSVCRAYVLAATALLALAACEPGTSGTAKTGGTVLTAGDTEMRVAEGETVSNIAGGPLVMLHVTRADGKTTSGSDEASARAAYTAYCADKGGVGVGGEGYFSQFGDAPAWKFGNCGA</sequence>
<evidence type="ECO:0000256" key="1">
    <source>
        <dbReference type="SAM" id="SignalP"/>
    </source>
</evidence>
<dbReference type="PROSITE" id="PS51257">
    <property type="entry name" value="PROKAR_LIPOPROTEIN"/>
    <property type="match status" value="1"/>
</dbReference>
<dbReference type="EMBL" id="CP025408">
    <property type="protein sequence ID" value="AUH35025.1"/>
    <property type="molecule type" value="Genomic_DNA"/>
</dbReference>
<reference evidence="2 3" key="1">
    <citation type="submission" date="2017-12" db="EMBL/GenBank/DDBJ databases">
        <authorList>
            <person name="Hurst M.R.H."/>
        </authorList>
    </citation>
    <scope>NUCLEOTIDE SEQUENCE [LARGE SCALE GENOMIC DNA]</scope>
    <source>
        <strain evidence="2 3">BM15</strain>
    </source>
</reference>
<keyword evidence="1" id="KW-0732">Signal</keyword>
<dbReference type="Proteomes" id="UP000233742">
    <property type="component" value="Chromosome"/>
</dbReference>